<keyword evidence="3" id="KW-0804">Transcription</keyword>
<name>A0A143HKE4_MICTH</name>
<keyword evidence="8" id="KW-1185">Reference proteome</keyword>
<feature type="transmembrane region" description="Helical" evidence="5">
    <location>
        <begin position="120"/>
        <end position="140"/>
    </location>
</feature>
<evidence type="ECO:0000313" key="8">
    <source>
        <dbReference type="Proteomes" id="UP000076077"/>
    </source>
</evidence>
<keyword evidence="1" id="KW-0805">Transcription regulation</keyword>
<dbReference type="KEGG" id="mthd:A3224_03330"/>
<sequence>MSTGYVFFTGAACGLLLLAAAKLAISYRRQLAGRWLFLLLTGVFSYLVHPLAAPENAWLKLLLDLPTDLVPAAFWLFAFSLCSDSGKFPRSGWILIALSVIVCGAANLGPSGQPQVHEALYILAQPLKLSLLAAGLITLVRQFQSDLVEARRRLRAALLIAVGGYMLIVVCAEFLFSYQPVPAGVPTLHALLASLLTLTACLWLLALSPTALDESLPPSEEREKKKTPPPETPPPLDKPQQQLLEKLQAHMHAGGYRHTGLTIRELAEQLGAREHVLRTLINRHLGYRNFNEYLNQFRIDEASRRLADPEQAHLPVLTIALDIGYRSLSPFNAAFKRRHKQTPTEYRREKLPVQEV</sequence>
<feature type="transmembrane region" description="Helical" evidence="5">
    <location>
        <begin position="58"/>
        <end position="79"/>
    </location>
</feature>
<evidence type="ECO:0000259" key="6">
    <source>
        <dbReference type="PROSITE" id="PS01124"/>
    </source>
</evidence>
<dbReference type="OrthoDB" id="345413at2"/>
<keyword evidence="5" id="KW-0472">Membrane</keyword>
<dbReference type="EMBL" id="CP014864">
    <property type="protein sequence ID" value="AMX01742.1"/>
    <property type="molecule type" value="Genomic_DNA"/>
</dbReference>
<dbReference type="SUPFAM" id="SSF46689">
    <property type="entry name" value="Homeodomain-like"/>
    <property type="match status" value="1"/>
</dbReference>
<dbReference type="PANTHER" id="PTHR43280:SF29">
    <property type="entry name" value="ARAC-FAMILY TRANSCRIPTIONAL REGULATOR"/>
    <property type="match status" value="1"/>
</dbReference>
<dbReference type="InterPro" id="IPR009057">
    <property type="entry name" value="Homeodomain-like_sf"/>
</dbReference>
<keyword evidence="5" id="KW-1133">Transmembrane helix</keyword>
<dbReference type="AlphaFoldDB" id="A0A143HKE4"/>
<dbReference type="SMART" id="SM00342">
    <property type="entry name" value="HTH_ARAC"/>
    <property type="match status" value="1"/>
</dbReference>
<evidence type="ECO:0000256" key="4">
    <source>
        <dbReference type="SAM" id="MobiDB-lite"/>
    </source>
</evidence>
<evidence type="ECO:0000256" key="3">
    <source>
        <dbReference type="ARBA" id="ARBA00023163"/>
    </source>
</evidence>
<proteinExistence type="predicted"/>
<dbReference type="GO" id="GO:0003700">
    <property type="term" value="F:DNA-binding transcription factor activity"/>
    <property type="evidence" value="ECO:0007669"/>
    <property type="project" value="InterPro"/>
</dbReference>
<keyword evidence="2" id="KW-0238">DNA-binding</keyword>
<dbReference type="Pfam" id="PF12833">
    <property type="entry name" value="HTH_18"/>
    <property type="match status" value="1"/>
</dbReference>
<evidence type="ECO:0000256" key="2">
    <source>
        <dbReference type="ARBA" id="ARBA00023125"/>
    </source>
</evidence>
<accession>A0A143HKE4</accession>
<dbReference type="PROSITE" id="PS00041">
    <property type="entry name" value="HTH_ARAC_FAMILY_1"/>
    <property type="match status" value="1"/>
</dbReference>
<evidence type="ECO:0000256" key="1">
    <source>
        <dbReference type="ARBA" id="ARBA00023015"/>
    </source>
</evidence>
<organism evidence="7 8">
    <name type="scientific">Microbulbifer thermotolerans</name>
    <dbReference type="NCBI Taxonomy" id="252514"/>
    <lineage>
        <taxon>Bacteria</taxon>
        <taxon>Pseudomonadati</taxon>
        <taxon>Pseudomonadota</taxon>
        <taxon>Gammaproteobacteria</taxon>
        <taxon>Cellvibrionales</taxon>
        <taxon>Microbulbiferaceae</taxon>
        <taxon>Microbulbifer</taxon>
    </lineage>
</organism>
<feature type="transmembrane region" description="Helical" evidence="5">
    <location>
        <begin position="6"/>
        <end position="25"/>
    </location>
</feature>
<evidence type="ECO:0000313" key="7">
    <source>
        <dbReference type="EMBL" id="AMX01742.1"/>
    </source>
</evidence>
<feature type="transmembrane region" description="Helical" evidence="5">
    <location>
        <begin position="156"/>
        <end position="176"/>
    </location>
</feature>
<evidence type="ECO:0000256" key="5">
    <source>
        <dbReference type="SAM" id="Phobius"/>
    </source>
</evidence>
<feature type="domain" description="HTH araC/xylS-type" evidence="6">
    <location>
        <begin position="241"/>
        <end position="349"/>
    </location>
</feature>
<dbReference type="GeneID" id="76607083"/>
<protein>
    <submittedName>
        <fullName evidence="7">AraC family transcriptional regulator</fullName>
    </submittedName>
</protein>
<gene>
    <name evidence="7" type="ORF">A3224_03330</name>
</gene>
<dbReference type="InterPro" id="IPR018060">
    <property type="entry name" value="HTH_AraC"/>
</dbReference>
<dbReference type="RefSeq" id="WP_067151463.1">
    <property type="nucleotide sequence ID" value="NZ_CP014864.1"/>
</dbReference>
<feature type="compositionally biased region" description="Basic and acidic residues" evidence="4">
    <location>
        <begin position="219"/>
        <end position="228"/>
    </location>
</feature>
<feature type="region of interest" description="Disordered" evidence="4">
    <location>
        <begin position="214"/>
        <end position="239"/>
    </location>
</feature>
<feature type="transmembrane region" description="Helical" evidence="5">
    <location>
        <begin position="91"/>
        <end position="108"/>
    </location>
</feature>
<dbReference type="InterPro" id="IPR018062">
    <property type="entry name" value="HTH_AraC-typ_CS"/>
</dbReference>
<dbReference type="GO" id="GO:0043565">
    <property type="term" value="F:sequence-specific DNA binding"/>
    <property type="evidence" value="ECO:0007669"/>
    <property type="project" value="InterPro"/>
</dbReference>
<dbReference type="Gene3D" id="1.10.10.60">
    <property type="entry name" value="Homeodomain-like"/>
    <property type="match status" value="1"/>
</dbReference>
<dbReference type="STRING" id="252514.A3224_03330"/>
<keyword evidence="5" id="KW-0812">Transmembrane</keyword>
<reference evidence="8" key="1">
    <citation type="submission" date="2016-03" db="EMBL/GenBank/DDBJ databases">
        <authorList>
            <person name="Lee Y.-S."/>
            <person name="Choi Y.-L."/>
        </authorList>
    </citation>
    <scope>NUCLEOTIDE SEQUENCE [LARGE SCALE GENOMIC DNA]</scope>
    <source>
        <strain evidence="8">DAU221</strain>
    </source>
</reference>
<feature type="transmembrane region" description="Helical" evidence="5">
    <location>
        <begin position="188"/>
        <end position="207"/>
    </location>
</feature>
<dbReference type="PANTHER" id="PTHR43280">
    <property type="entry name" value="ARAC-FAMILY TRANSCRIPTIONAL REGULATOR"/>
    <property type="match status" value="1"/>
</dbReference>
<feature type="transmembrane region" description="Helical" evidence="5">
    <location>
        <begin position="32"/>
        <end position="52"/>
    </location>
</feature>
<dbReference type="PROSITE" id="PS01124">
    <property type="entry name" value="HTH_ARAC_FAMILY_2"/>
    <property type="match status" value="1"/>
</dbReference>
<dbReference type="Proteomes" id="UP000076077">
    <property type="component" value="Chromosome"/>
</dbReference>